<accession>A0ABS8SNB1</accession>
<reference evidence="2 3" key="1">
    <citation type="journal article" date="2021" name="BMC Genomics">
        <title>Datura genome reveals duplications of psychoactive alkaloid biosynthetic genes and high mutation rate following tissue culture.</title>
        <authorList>
            <person name="Rajewski A."/>
            <person name="Carter-House D."/>
            <person name="Stajich J."/>
            <person name="Litt A."/>
        </authorList>
    </citation>
    <scope>NUCLEOTIDE SEQUENCE [LARGE SCALE GENOMIC DNA]</scope>
    <source>
        <strain evidence="2">AR-01</strain>
    </source>
</reference>
<evidence type="ECO:0000313" key="2">
    <source>
        <dbReference type="EMBL" id="MCD7460448.1"/>
    </source>
</evidence>
<keyword evidence="3" id="KW-1185">Reference proteome</keyword>
<evidence type="ECO:0000256" key="1">
    <source>
        <dbReference type="SAM" id="MobiDB-lite"/>
    </source>
</evidence>
<dbReference type="Proteomes" id="UP000823775">
    <property type="component" value="Unassembled WGS sequence"/>
</dbReference>
<sequence length="72" mass="8005">MLKHFLSASSSYHATQPTSTSSLGGHCRIILEIIIIIYLQRMGALNRLNLLCYCSFNGDGLLINLSWRLPPA</sequence>
<feature type="compositionally biased region" description="Polar residues" evidence="1">
    <location>
        <begin position="7"/>
        <end position="22"/>
    </location>
</feature>
<feature type="region of interest" description="Disordered" evidence="1">
    <location>
        <begin position="1"/>
        <end position="22"/>
    </location>
</feature>
<gene>
    <name evidence="2" type="ORF">HAX54_043579</name>
</gene>
<comment type="caution">
    <text evidence="2">The sequence shown here is derived from an EMBL/GenBank/DDBJ whole genome shotgun (WGS) entry which is preliminary data.</text>
</comment>
<name>A0ABS8SNB1_DATST</name>
<proteinExistence type="predicted"/>
<protein>
    <submittedName>
        <fullName evidence="2">Uncharacterized protein</fullName>
    </submittedName>
</protein>
<organism evidence="2 3">
    <name type="scientific">Datura stramonium</name>
    <name type="common">Jimsonweed</name>
    <name type="synonym">Common thornapple</name>
    <dbReference type="NCBI Taxonomy" id="4076"/>
    <lineage>
        <taxon>Eukaryota</taxon>
        <taxon>Viridiplantae</taxon>
        <taxon>Streptophyta</taxon>
        <taxon>Embryophyta</taxon>
        <taxon>Tracheophyta</taxon>
        <taxon>Spermatophyta</taxon>
        <taxon>Magnoliopsida</taxon>
        <taxon>eudicotyledons</taxon>
        <taxon>Gunneridae</taxon>
        <taxon>Pentapetalae</taxon>
        <taxon>asterids</taxon>
        <taxon>lamiids</taxon>
        <taxon>Solanales</taxon>
        <taxon>Solanaceae</taxon>
        <taxon>Solanoideae</taxon>
        <taxon>Datureae</taxon>
        <taxon>Datura</taxon>
    </lineage>
</organism>
<evidence type="ECO:0000313" key="3">
    <source>
        <dbReference type="Proteomes" id="UP000823775"/>
    </source>
</evidence>
<dbReference type="EMBL" id="JACEIK010000654">
    <property type="protein sequence ID" value="MCD7460448.1"/>
    <property type="molecule type" value="Genomic_DNA"/>
</dbReference>